<sequence>MSSPLATLTLLALLAISASSACTRPFLINTTTSYLAAQEAGNPSLFQPFTLGSPNFIYLENNQLTTLTASRLSTSLKVDFSRSIHDTTQCAAFTEIIAANDPNPHVIHTRMVFDPATEKATLIESVVTTTGDWLFNATGTLALNAGEDWTQLPVGQQASREEIQTVGDAYFDRFKNVSVTVPWGAPCYRLEGGLPARGEMQGEECVMVWPSTIVVPYRRYVVDETVGAVDLFVGFPGLDRTQGQAAMPDSHLFRVEGGKIKYLHTASACVVDGCGLNGTTFGNGTVLSKRWLRSLRKGGRPVPLRA</sequence>
<dbReference type="InterPro" id="IPR058334">
    <property type="entry name" value="DUF8021"/>
</dbReference>
<name>A0AAN6TE30_9PEZI</name>
<dbReference type="Proteomes" id="UP001302812">
    <property type="component" value="Unassembled WGS sequence"/>
</dbReference>
<dbReference type="GeneID" id="89939222"/>
<accession>A0AAN6TE30</accession>
<protein>
    <recommendedName>
        <fullName evidence="2">DUF8021 domain-containing protein</fullName>
    </recommendedName>
</protein>
<dbReference type="EMBL" id="MU853341">
    <property type="protein sequence ID" value="KAK4112683.1"/>
    <property type="molecule type" value="Genomic_DNA"/>
</dbReference>
<keyword evidence="1" id="KW-0732">Signal</keyword>
<evidence type="ECO:0000313" key="3">
    <source>
        <dbReference type="EMBL" id="KAK4112683.1"/>
    </source>
</evidence>
<dbReference type="AlphaFoldDB" id="A0AAN6TE30"/>
<evidence type="ECO:0000313" key="4">
    <source>
        <dbReference type="Proteomes" id="UP001302812"/>
    </source>
</evidence>
<proteinExistence type="predicted"/>
<dbReference type="RefSeq" id="XP_064670253.1">
    <property type="nucleotide sequence ID" value="XM_064815097.1"/>
</dbReference>
<feature type="domain" description="DUF8021" evidence="2">
    <location>
        <begin position="156"/>
        <end position="266"/>
    </location>
</feature>
<evidence type="ECO:0000256" key="1">
    <source>
        <dbReference type="SAM" id="SignalP"/>
    </source>
</evidence>
<organism evidence="3 4">
    <name type="scientific">Canariomyces notabilis</name>
    <dbReference type="NCBI Taxonomy" id="2074819"/>
    <lineage>
        <taxon>Eukaryota</taxon>
        <taxon>Fungi</taxon>
        <taxon>Dikarya</taxon>
        <taxon>Ascomycota</taxon>
        <taxon>Pezizomycotina</taxon>
        <taxon>Sordariomycetes</taxon>
        <taxon>Sordariomycetidae</taxon>
        <taxon>Sordariales</taxon>
        <taxon>Chaetomiaceae</taxon>
        <taxon>Canariomyces</taxon>
    </lineage>
</organism>
<comment type="caution">
    <text evidence="3">The sequence shown here is derived from an EMBL/GenBank/DDBJ whole genome shotgun (WGS) entry which is preliminary data.</text>
</comment>
<feature type="signal peptide" evidence="1">
    <location>
        <begin position="1"/>
        <end position="20"/>
    </location>
</feature>
<reference evidence="3" key="2">
    <citation type="submission" date="2023-05" db="EMBL/GenBank/DDBJ databases">
        <authorList>
            <consortium name="Lawrence Berkeley National Laboratory"/>
            <person name="Steindorff A."/>
            <person name="Hensen N."/>
            <person name="Bonometti L."/>
            <person name="Westerberg I."/>
            <person name="Brannstrom I.O."/>
            <person name="Guillou S."/>
            <person name="Cros-Aarteil S."/>
            <person name="Calhoun S."/>
            <person name="Haridas S."/>
            <person name="Kuo A."/>
            <person name="Mondo S."/>
            <person name="Pangilinan J."/>
            <person name="Riley R."/>
            <person name="Labutti K."/>
            <person name="Andreopoulos B."/>
            <person name="Lipzen A."/>
            <person name="Chen C."/>
            <person name="Yanf M."/>
            <person name="Daum C."/>
            <person name="Ng V."/>
            <person name="Clum A."/>
            <person name="Ohm R."/>
            <person name="Martin F."/>
            <person name="Silar P."/>
            <person name="Natvig D."/>
            <person name="Lalanne C."/>
            <person name="Gautier V."/>
            <person name="Ament-Velasquez S.L."/>
            <person name="Kruys A."/>
            <person name="Hutchinson M.I."/>
            <person name="Powell A.J."/>
            <person name="Barry K."/>
            <person name="Miller A.N."/>
            <person name="Grigoriev I.V."/>
            <person name="Debuchy R."/>
            <person name="Gladieux P."/>
            <person name="Thoren M.H."/>
            <person name="Johannesson H."/>
        </authorList>
    </citation>
    <scope>NUCLEOTIDE SEQUENCE</scope>
    <source>
        <strain evidence="3">CBS 508.74</strain>
    </source>
</reference>
<gene>
    <name evidence="3" type="ORF">N656DRAFT_778900</name>
</gene>
<evidence type="ECO:0000259" key="2">
    <source>
        <dbReference type="Pfam" id="PF26061"/>
    </source>
</evidence>
<keyword evidence="4" id="KW-1185">Reference proteome</keyword>
<dbReference type="Pfam" id="PF26061">
    <property type="entry name" value="DUF8021"/>
    <property type="match status" value="1"/>
</dbReference>
<reference evidence="3" key="1">
    <citation type="journal article" date="2023" name="Mol. Phylogenet. Evol.">
        <title>Genome-scale phylogeny and comparative genomics of the fungal order Sordariales.</title>
        <authorList>
            <person name="Hensen N."/>
            <person name="Bonometti L."/>
            <person name="Westerberg I."/>
            <person name="Brannstrom I.O."/>
            <person name="Guillou S."/>
            <person name="Cros-Aarteil S."/>
            <person name="Calhoun S."/>
            <person name="Haridas S."/>
            <person name="Kuo A."/>
            <person name="Mondo S."/>
            <person name="Pangilinan J."/>
            <person name="Riley R."/>
            <person name="LaButti K."/>
            <person name="Andreopoulos B."/>
            <person name="Lipzen A."/>
            <person name="Chen C."/>
            <person name="Yan M."/>
            <person name="Daum C."/>
            <person name="Ng V."/>
            <person name="Clum A."/>
            <person name="Steindorff A."/>
            <person name="Ohm R.A."/>
            <person name="Martin F."/>
            <person name="Silar P."/>
            <person name="Natvig D.O."/>
            <person name="Lalanne C."/>
            <person name="Gautier V."/>
            <person name="Ament-Velasquez S.L."/>
            <person name="Kruys A."/>
            <person name="Hutchinson M.I."/>
            <person name="Powell A.J."/>
            <person name="Barry K."/>
            <person name="Miller A.N."/>
            <person name="Grigoriev I.V."/>
            <person name="Debuchy R."/>
            <person name="Gladieux P."/>
            <person name="Hiltunen Thoren M."/>
            <person name="Johannesson H."/>
        </authorList>
    </citation>
    <scope>NUCLEOTIDE SEQUENCE</scope>
    <source>
        <strain evidence="3">CBS 508.74</strain>
    </source>
</reference>
<feature type="chain" id="PRO_5042982323" description="DUF8021 domain-containing protein" evidence="1">
    <location>
        <begin position="21"/>
        <end position="306"/>
    </location>
</feature>